<evidence type="ECO:0000313" key="1">
    <source>
        <dbReference type="EMBL" id="GAF67705.1"/>
    </source>
</evidence>
<proteinExistence type="predicted"/>
<protein>
    <recommendedName>
        <fullName evidence="2">DUF1565 domain-containing protein</fullName>
    </recommendedName>
</protein>
<dbReference type="EMBL" id="BARS01008875">
    <property type="protein sequence ID" value="GAF67705.1"/>
    <property type="molecule type" value="Genomic_DNA"/>
</dbReference>
<dbReference type="InterPro" id="IPR012334">
    <property type="entry name" value="Pectin_lyas_fold"/>
</dbReference>
<comment type="caution">
    <text evidence="1">The sequence shown here is derived from an EMBL/GenBank/DDBJ whole genome shotgun (WGS) entry which is preliminary data.</text>
</comment>
<dbReference type="SUPFAM" id="SSF51126">
    <property type="entry name" value="Pectin lyase-like"/>
    <property type="match status" value="1"/>
</dbReference>
<reference evidence="1" key="1">
    <citation type="journal article" date="2014" name="Front. Microbiol.">
        <title>High frequency of phylogenetically diverse reductive dehalogenase-homologous genes in deep subseafloor sedimentary metagenomes.</title>
        <authorList>
            <person name="Kawai M."/>
            <person name="Futagami T."/>
            <person name="Toyoda A."/>
            <person name="Takaki Y."/>
            <person name="Nishi S."/>
            <person name="Hori S."/>
            <person name="Arai W."/>
            <person name="Tsubouchi T."/>
            <person name="Morono Y."/>
            <person name="Uchiyama I."/>
            <person name="Ito T."/>
            <person name="Fujiyama A."/>
            <person name="Inagaki F."/>
            <person name="Takami H."/>
        </authorList>
    </citation>
    <scope>NUCLEOTIDE SEQUENCE</scope>
    <source>
        <strain evidence="1">Expedition CK06-06</strain>
    </source>
</reference>
<dbReference type="Gene3D" id="2.160.20.10">
    <property type="entry name" value="Single-stranded right-handed beta-helix, Pectin lyase-like"/>
    <property type="match status" value="1"/>
</dbReference>
<dbReference type="InterPro" id="IPR011050">
    <property type="entry name" value="Pectin_lyase_fold/virulence"/>
</dbReference>
<feature type="non-terminal residue" evidence="1">
    <location>
        <position position="93"/>
    </location>
</feature>
<organism evidence="1">
    <name type="scientific">marine sediment metagenome</name>
    <dbReference type="NCBI Taxonomy" id="412755"/>
    <lineage>
        <taxon>unclassified sequences</taxon>
        <taxon>metagenomes</taxon>
        <taxon>ecological metagenomes</taxon>
    </lineage>
</organism>
<gene>
    <name evidence="1" type="ORF">S01H1_16824</name>
</gene>
<name>X0SV71_9ZZZZ</name>
<evidence type="ECO:0008006" key="2">
    <source>
        <dbReference type="Google" id="ProtNLM"/>
    </source>
</evidence>
<sequence>MRRCIQALGLIVALSGMASGTTYVVTPDGTGDFPTIQAAVDYAVDYDIIELTDGTFTGNGNRDIDYQGKSITVKSQTGDPQVCIIDCQGSETE</sequence>
<accession>X0SV71</accession>
<dbReference type="AlphaFoldDB" id="X0SV71"/>